<evidence type="ECO:0000313" key="3">
    <source>
        <dbReference type="Proteomes" id="UP000837857"/>
    </source>
</evidence>
<dbReference type="Proteomes" id="UP000837857">
    <property type="component" value="Chromosome 12"/>
</dbReference>
<reference evidence="2" key="1">
    <citation type="submission" date="2022-03" db="EMBL/GenBank/DDBJ databases">
        <authorList>
            <person name="Martin H S."/>
        </authorList>
    </citation>
    <scope>NUCLEOTIDE SEQUENCE</scope>
</reference>
<feature type="compositionally biased region" description="Basic and acidic residues" evidence="1">
    <location>
        <begin position="37"/>
        <end position="47"/>
    </location>
</feature>
<sequence length="80" mass="9349">MPRRAVQAQKPSETRRRLPSKYFVPRPLQRILKIHSSRGEQKNEISDSHSNTAAAESGGARWSSNLPARSWWRRHPFDRK</sequence>
<name>A0ABN8HW65_9NEOP</name>
<feature type="region of interest" description="Disordered" evidence="1">
    <location>
        <begin position="36"/>
        <end position="65"/>
    </location>
</feature>
<evidence type="ECO:0000313" key="2">
    <source>
        <dbReference type="EMBL" id="CAH2040446.1"/>
    </source>
</evidence>
<dbReference type="EMBL" id="OW152824">
    <property type="protein sequence ID" value="CAH2040446.1"/>
    <property type="molecule type" value="Genomic_DNA"/>
</dbReference>
<protein>
    <submittedName>
        <fullName evidence="2">Uncharacterized protein</fullName>
    </submittedName>
</protein>
<organism evidence="2 3">
    <name type="scientific">Iphiclides podalirius</name>
    <name type="common">scarce swallowtail</name>
    <dbReference type="NCBI Taxonomy" id="110791"/>
    <lineage>
        <taxon>Eukaryota</taxon>
        <taxon>Metazoa</taxon>
        <taxon>Ecdysozoa</taxon>
        <taxon>Arthropoda</taxon>
        <taxon>Hexapoda</taxon>
        <taxon>Insecta</taxon>
        <taxon>Pterygota</taxon>
        <taxon>Neoptera</taxon>
        <taxon>Endopterygota</taxon>
        <taxon>Lepidoptera</taxon>
        <taxon>Glossata</taxon>
        <taxon>Ditrysia</taxon>
        <taxon>Papilionoidea</taxon>
        <taxon>Papilionidae</taxon>
        <taxon>Papilioninae</taxon>
        <taxon>Iphiclides</taxon>
    </lineage>
</organism>
<accession>A0ABN8HW65</accession>
<keyword evidence="3" id="KW-1185">Reference proteome</keyword>
<evidence type="ECO:0000256" key="1">
    <source>
        <dbReference type="SAM" id="MobiDB-lite"/>
    </source>
</evidence>
<gene>
    <name evidence="2" type="ORF">IPOD504_LOCUS2570</name>
</gene>
<feature type="non-terminal residue" evidence="2">
    <location>
        <position position="80"/>
    </location>
</feature>
<proteinExistence type="predicted"/>